<gene>
    <name evidence="2" type="ORF">DEP91_01975</name>
</gene>
<dbReference type="Proteomes" id="UP000262699">
    <property type="component" value="Unassembled WGS sequence"/>
</dbReference>
<keyword evidence="1" id="KW-0732">Signal</keyword>
<protein>
    <recommendedName>
        <fullName evidence="4">DUF3617 domain-containing protein</fullName>
    </recommendedName>
</protein>
<evidence type="ECO:0000256" key="1">
    <source>
        <dbReference type="SAM" id="SignalP"/>
    </source>
</evidence>
<sequence length="135" mass="14207">MATGKGYGVLAGIVLAMGAGLASAAPAQAPGLKVLSQIEPGRWQLRETDSKTERTVCLSDPRILIQLHHGASQCSRFIVDNQDATGTVHYTCSGAGHGRTTISVETPRLIHVETQGLANGLPFESEIEARRLGGC</sequence>
<feature type="chain" id="PRO_5017548462" description="DUF3617 domain-containing protein" evidence="1">
    <location>
        <begin position="25"/>
        <end position="135"/>
    </location>
</feature>
<dbReference type="EMBL" id="DOYJ01000063">
    <property type="protein sequence ID" value="HCB74936.1"/>
    <property type="molecule type" value="Genomic_DNA"/>
</dbReference>
<comment type="caution">
    <text evidence="2">The sequence shown here is derived from an EMBL/GenBank/DDBJ whole genome shotgun (WGS) entry which is preliminary data.</text>
</comment>
<proteinExistence type="predicted"/>
<accession>A0A3D0W888</accession>
<organism evidence="2 3">
    <name type="scientific">Sphingomonas bacterium</name>
    <dbReference type="NCBI Taxonomy" id="1895847"/>
    <lineage>
        <taxon>Bacteria</taxon>
        <taxon>Pseudomonadati</taxon>
        <taxon>Pseudomonadota</taxon>
        <taxon>Alphaproteobacteria</taxon>
        <taxon>Sphingomonadales</taxon>
        <taxon>Sphingomonadaceae</taxon>
        <taxon>Sphingomonas</taxon>
    </lineage>
</organism>
<evidence type="ECO:0000313" key="3">
    <source>
        <dbReference type="Proteomes" id="UP000262699"/>
    </source>
</evidence>
<reference evidence="2 3" key="1">
    <citation type="journal article" date="2018" name="Nat. Biotechnol.">
        <title>A standardized bacterial taxonomy based on genome phylogeny substantially revises the tree of life.</title>
        <authorList>
            <person name="Parks D.H."/>
            <person name="Chuvochina M."/>
            <person name="Waite D.W."/>
            <person name="Rinke C."/>
            <person name="Skarshewski A."/>
            <person name="Chaumeil P.A."/>
            <person name="Hugenholtz P."/>
        </authorList>
    </citation>
    <scope>NUCLEOTIDE SEQUENCE [LARGE SCALE GENOMIC DNA]</scope>
    <source>
        <strain evidence="2">UBA9015</strain>
    </source>
</reference>
<feature type="signal peptide" evidence="1">
    <location>
        <begin position="1"/>
        <end position="24"/>
    </location>
</feature>
<dbReference type="AlphaFoldDB" id="A0A3D0W888"/>
<name>A0A3D0W888_9SPHN</name>
<evidence type="ECO:0000313" key="2">
    <source>
        <dbReference type="EMBL" id="HCB74936.1"/>
    </source>
</evidence>
<evidence type="ECO:0008006" key="4">
    <source>
        <dbReference type="Google" id="ProtNLM"/>
    </source>
</evidence>